<dbReference type="CDD" id="cd02968">
    <property type="entry name" value="SCO"/>
    <property type="match status" value="1"/>
</dbReference>
<reference evidence="7 8" key="1">
    <citation type="submission" date="2019-02" db="EMBL/GenBank/DDBJ databases">
        <title>Bacterial novel species Emticicia sp. 17J42-9 isolated from soil.</title>
        <authorList>
            <person name="Jung H.-Y."/>
        </authorList>
    </citation>
    <scope>NUCLEOTIDE SEQUENCE [LARGE SCALE GENOMIC DNA]</scope>
    <source>
        <strain evidence="7 8">17J42-9</strain>
    </source>
</reference>
<dbReference type="AlphaFoldDB" id="A0A4Q5M578"/>
<feature type="binding site" evidence="3">
    <location>
        <position position="96"/>
    </location>
    <ligand>
        <name>Cu cation</name>
        <dbReference type="ChEBI" id="CHEBI:23378"/>
    </ligand>
</feature>
<dbReference type="PROSITE" id="PS51352">
    <property type="entry name" value="THIOREDOXIN_2"/>
    <property type="match status" value="1"/>
</dbReference>
<keyword evidence="5" id="KW-1133">Transmembrane helix</keyword>
<evidence type="ECO:0000259" key="6">
    <source>
        <dbReference type="PROSITE" id="PS51352"/>
    </source>
</evidence>
<keyword evidence="3" id="KW-0479">Metal-binding</keyword>
<dbReference type="InterPro" id="IPR036249">
    <property type="entry name" value="Thioredoxin-like_sf"/>
</dbReference>
<accession>A0A4Q5M578</accession>
<sequence length="234" mass="26854">MSKNFSKAGILIAILVIPAFIFIFLKLFGNNYYKLPYFMPEMDEHGQVLMKGADTVFHKIPEFKLTDQNGSEFSSQQTKGKIYVANFFFTRCGTICPKLSSSMIRVQDLFVDSPDVMMVSHSVDPNHDTPEVLKTYAKKYDAKDGKWFFLTGDKKAVYDLAIKGYKLPIADASEYDKNIKNVDEMFIHSEKMMLIDKEGYIRGIYDGTFNADVERLIAEIKVLQEIYKDKNNPQ</sequence>
<keyword evidence="4" id="KW-1015">Disulfide bond</keyword>
<protein>
    <submittedName>
        <fullName evidence="7">SCO family protein</fullName>
    </submittedName>
</protein>
<dbReference type="Gene3D" id="3.40.30.10">
    <property type="entry name" value="Glutaredoxin"/>
    <property type="match status" value="1"/>
</dbReference>
<dbReference type="EMBL" id="SEWF01000002">
    <property type="protein sequence ID" value="RYU97512.1"/>
    <property type="molecule type" value="Genomic_DNA"/>
</dbReference>
<dbReference type="InterPro" id="IPR003782">
    <property type="entry name" value="SCO1/SenC"/>
</dbReference>
<evidence type="ECO:0000256" key="2">
    <source>
        <dbReference type="ARBA" id="ARBA00023008"/>
    </source>
</evidence>
<evidence type="ECO:0000313" key="7">
    <source>
        <dbReference type="EMBL" id="RYU97512.1"/>
    </source>
</evidence>
<comment type="caution">
    <text evidence="7">The sequence shown here is derived from an EMBL/GenBank/DDBJ whole genome shotgun (WGS) entry which is preliminary data.</text>
</comment>
<dbReference type="Proteomes" id="UP000293162">
    <property type="component" value="Unassembled WGS sequence"/>
</dbReference>
<evidence type="ECO:0000256" key="4">
    <source>
        <dbReference type="PIRSR" id="PIRSR603782-2"/>
    </source>
</evidence>
<keyword evidence="5" id="KW-0472">Membrane</keyword>
<dbReference type="InterPro" id="IPR013766">
    <property type="entry name" value="Thioredoxin_domain"/>
</dbReference>
<dbReference type="PANTHER" id="PTHR12151">
    <property type="entry name" value="ELECTRON TRANSPORT PROTIN SCO1/SENC FAMILY MEMBER"/>
    <property type="match status" value="1"/>
</dbReference>
<dbReference type="Pfam" id="PF02630">
    <property type="entry name" value="SCO1-SenC"/>
    <property type="match status" value="1"/>
</dbReference>
<feature type="binding site" evidence="3">
    <location>
        <position position="92"/>
    </location>
    <ligand>
        <name>Cu cation</name>
        <dbReference type="ChEBI" id="CHEBI:23378"/>
    </ligand>
</feature>
<keyword evidence="8" id="KW-1185">Reference proteome</keyword>
<gene>
    <name evidence="7" type="ORF">EWM59_02130</name>
</gene>
<dbReference type="SUPFAM" id="SSF52833">
    <property type="entry name" value="Thioredoxin-like"/>
    <property type="match status" value="1"/>
</dbReference>
<evidence type="ECO:0000256" key="5">
    <source>
        <dbReference type="SAM" id="Phobius"/>
    </source>
</evidence>
<proteinExistence type="inferred from homology"/>
<evidence type="ECO:0000256" key="1">
    <source>
        <dbReference type="ARBA" id="ARBA00010996"/>
    </source>
</evidence>
<dbReference type="GO" id="GO:0046872">
    <property type="term" value="F:metal ion binding"/>
    <property type="evidence" value="ECO:0007669"/>
    <property type="project" value="UniProtKB-KW"/>
</dbReference>
<evidence type="ECO:0000313" key="8">
    <source>
        <dbReference type="Proteomes" id="UP000293162"/>
    </source>
</evidence>
<keyword evidence="2 3" id="KW-0186">Copper</keyword>
<dbReference type="RefSeq" id="WP_130019294.1">
    <property type="nucleotide sequence ID" value="NZ_SEWF01000002.1"/>
</dbReference>
<feature type="binding site" evidence="3">
    <location>
        <position position="188"/>
    </location>
    <ligand>
        <name>Cu cation</name>
        <dbReference type="ChEBI" id="CHEBI:23378"/>
    </ligand>
</feature>
<dbReference type="OrthoDB" id="9811998at2"/>
<evidence type="ECO:0000256" key="3">
    <source>
        <dbReference type="PIRSR" id="PIRSR603782-1"/>
    </source>
</evidence>
<comment type="similarity">
    <text evidence="1">Belongs to the SCO1/2 family.</text>
</comment>
<feature type="transmembrane region" description="Helical" evidence="5">
    <location>
        <begin position="6"/>
        <end position="29"/>
    </location>
</feature>
<feature type="domain" description="Thioredoxin" evidence="6">
    <location>
        <begin position="54"/>
        <end position="225"/>
    </location>
</feature>
<name>A0A4Q5M578_9BACT</name>
<organism evidence="7 8">
    <name type="scientific">Emticicia agri</name>
    <dbReference type="NCBI Taxonomy" id="2492393"/>
    <lineage>
        <taxon>Bacteria</taxon>
        <taxon>Pseudomonadati</taxon>
        <taxon>Bacteroidota</taxon>
        <taxon>Cytophagia</taxon>
        <taxon>Cytophagales</taxon>
        <taxon>Leadbetterellaceae</taxon>
        <taxon>Emticicia</taxon>
    </lineage>
</organism>
<keyword evidence="5" id="KW-0812">Transmembrane</keyword>
<feature type="disulfide bond" description="Redox-active" evidence="4">
    <location>
        <begin position="92"/>
        <end position="96"/>
    </location>
</feature>
<dbReference type="PANTHER" id="PTHR12151:SF25">
    <property type="entry name" value="LINALOOL DEHYDRATASE_ISOMERASE DOMAIN-CONTAINING PROTEIN"/>
    <property type="match status" value="1"/>
</dbReference>